<feature type="transmembrane region" description="Helical" evidence="6">
    <location>
        <begin position="125"/>
        <end position="143"/>
    </location>
</feature>
<keyword evidence="2" id="KW-1003">Cell membrane</keyword>
<dbReference type="InterPro" id="IPR050638">
    <property type="entry name" value="AA-Vitamin_Transporters"/>
</dbReference>
<feature type="transmembrane region" description="Helical" evidence="6">
    <location>
        <begin position="149"/>
        <end position="166"/>
    </location>
</feature>
<evidence type="ECO:0000313" key="8">
    <source>
        <dbReference type="EMBL" id="MBC1185283.1"/>
    </source>
</evidence>
<feature type="transmembrane region" description="Helical" evidence="6">
    <location>
        <begin position="9"/>
        <end position="27"/>
    </location>
</feature>
<evidence type="ECO:0000256" key="6">
    <source>
        <dbReference type="SAM" id="Phobius"/>
    </source>
</evidence>
<evidence type="ECO:0000256" key="5">
    <source>
        <dbReference type="ARBA" id="ARBA00023136"/>
    </source>
</evidence>
<comment type="subcellular location">
    <subcellularLocation>
        <location evidence="1">Cell membrane</location>
        <topology evidence="1">Multi-pass membrane protein</topology>
    </subcellularLocation>
</comment>
<feature type="transmembrane region" description="Helical" evidence="6">
    <location>
        <begin position="261"/>
        <end position="280"/>
    </location>
</feature>
<proteinExistence type="predicted"/>
<feature type="transmembrane region" description="Helical" evidence="6">
    <location>
        <begin position="236"/>
        <end position="255"/>
    </location>
</feature>
<dbReference type="InterPro" id="IPR000620">
    <property type="entry name" value="EamA_dom"/>
</dbReference>
<comment type="caution">
    <text evidence="8">The sequence shown here is derived from an EMBL/GenBank/DDBJ whole genome shotgun (WGS) entry which is preliminary data.</text>
</comment>
<sequence length="285" mass="29613">MPSPSEDSLVLLKITLAMVAFAANSLLCRLALKGLHMDAVSFSSVRLLSGAIALFLLLQLPGLRRKPEFNWLNAALLATYVFAFSLAYLSLTTAAGALLLFGTVQCVMTGWGLMRGERLTALKSLGMLGAMGGLALLLLPGAGHPSGSASLLMILSGAAWAVYCITGKRVQNAAAATTGNFILAVPMALAVLLLSGFHIHADAVGLMLAVLSGALMSGGAYLLWYSLLPQLSPTTASTLQLSVPCLAALGGLVFMGEAIDMRMLLAIVITLSGIGLVIAADRRRI</sequence>
<dbReference type="SUPFAM" id="SSF103481">
    <property type="entry name" value="Multidrug resistance efflux transporter EmrE"/>
    <property type="match status" value="1"/>
</dbReference>
<gene>
    <name evidence="8" type="ORF">HII27_06080</name>
</gene>
<evidence type="ECO:0000256" key="3">
    <source>
        <dbReference type="ARBA" id="ARBA00022692"/>
    </source>
</evidence>
<dbReference type="Pfam" id="PF00892">
    <property type="entry name" value="EamA"/>
    <property type="match status" value="1"/>
</dbReference>
<dbReference type="PANTHER" id="PTHR32322:SF9">
    <property type="entry name" value="AMINO-ACID METABOLITE EFFLUX PUMP-RELATED"/>
    <property type="match status" value="1"/>
</dbReference>
<accession>A0ABR6RQ79</accession>
<protein>
    <submittedName>
        <fullName evidence="8">DMT family transporter</fullName>
    </submittedName>
</protein>
<dbReference type="PANTHER" id="PTHR32322">
    <property type="entry name" value="INNER MEMBRANE TRANSPORTER"/>
    <property type="match status" value="1"/>
</dbReference>
<organism evidence="8 9">
    <name type="scientific">Kluyvera sichuanensis</name>
    <dbReference type="NCBI Taxonomy" id="2725494"/>
    <lineage>
        <taxon>Bacteria</taxon>
        <taxon>Pseudomonadati</taxon>
        <taxon>Pseudomonadota</taxon>
        <taxon>Gammaproteobacteria</taxon>
        <taxon>Enterobacterales</taxon>
        <taxon>Enterobacteriaceae</taxon>
        <taxon>Kluyvera</taxon>
    </lineage>
</organism>
<evidence type="ECO:0000259" key="7">
    <source>
        <dbReference type="Pfam" id="PF00892"/>
    </source>
</evidence>
<name>A0ABR6RQ79_9ENTR</name>
<feature type="transmembrane region" description="Helical" evidence="6">
    <location>
        <begin position="70"/>
        <end position="89"/>
    </location>
</feature>
<dbReference type="InterPro" id="IPR037185">
    <property type="entry name" value="EmrE-like"/>
</dbReference>
<keyword evidence="4 6" id="KW-1133">Transmembrane helix</keyword>
<evidence type="ECO:0000256" key="1">
    <source>
        <dbReference type="ARBA" id="ARBA00004651"/>
    </source>
</evidence>
<keyword evidence="9" id="KW-1185">Reference proteome</keyword>
<feature type="transmembrane region" description="Helical" evidence="6">
    <location>
        <begin position="178"/>
        <end position="197"/>
    </location>
</feature>
<evidence type="ECO:0000256" key="2">
    <source>
        <dbReference type="ARBA" id="ARBA00022475"/>
    </source>
</evidence>
<feature type="transmembrane region" description="Helical" evidence="6">
    <location>
        <begin position="39"/>
        <end position="58"/>
    </location>
</feature>
<dbReference type="Proteomes" id="UP000607331">
    <property type="component" value="Unassembled WGS sequence"/>
</dbReference>
<evidence type="ECO:0000313" key="9">
    <source>
        <dbReference type="Proteomes" id="UP000607331"/>
    </source>
</evidence>
<keyword evidence="3 6" id="KW-0812">Transmembrane</keyword>
<evidence type="ECO:0000256" key="4">
    <source>
        <dbReference type="ARBA" id="ARBA00022989"/>
    </source>
</evidence>
<reference evidence="8 9" key="1">
    <citation type="submission" date="2020-04" db="EMBL/GenBank/DDBJ databases">
        <title>The draft genome of Kluyvera sichuanensis strain SCKS090646.</title>
        <authorList>
            <person name="Wei L."/>
            <person name="Liu L."/>
            <person name="Feng Y."/>
            <person name="Zong Z."/>
        </authorList>
    </citation>
    <scope>NUCLEOTIDE SEQUENCE [LARGE SCALE GENOMIC DNA]</scope>
    <source>
        <strain evidence="8 9">090646</strain>
    </source>
</reference>
<feature type="domain" description="EamA" evidence="7">
    <location>
        <begin position="149"/>
        <end position="278"/>
    </location>
</feature>
<feature type="transmembrane region" description="Helical" evidence="6">
    <location>
        <begin position="203"/>
        <end position="224"/>
    </location>
</feature>
<dbReference type="EMBL" id="JABBJF010000004">
    <property type="protein sequence ID" value="MBC1185283.1"/>
    <property type="molecule type" value="Genomic_DNA"/>
</dbReference>
<keyword evidence="5 6" id="KW-0472">Membrane</keyword>